<evidence type="ECO:0000256" key="5">
    <source>
        <dbReference type="ARBA" id="ARBA00022821"/>
    </source>
</evidence>
<dbReference type="PANTHER" id="PTHR19338">
    <property type="entry name" value="TRANSLOCASE OF INNER MITOCHONDRIAL MEMBRANE 13 HOMOLOG"/>
    <property type="match status" value="1"/>
</dbReference>
<dbReference type="Gene3D" id="1.10.10.10">
    <property type="entry name" value="Winged helix-like DNA-binding domain superfamily/Winged helix DNA-binding domain"/>
    <property type="match status" value="1"/>
</dbReference>
<dbReference type="CDD" id="cd14798">
    <property type="entry name" value="RX-CC_like"/>
    <property type="match status" value="1"/>
</dbReference>
<dbReference type="Pfam" id="PF23559">
    <property type="entry name" value="WHD_DRP"/>
    <property type="match status" value="1"/>
</dbReference>
<keyword evidence="12" id="KW-1185">Reference proteome</keyword>
<dbReference type="InterPro" id="IPR036388">
    <property type="entry name" value="WH-like_DNA-bd_sf"/>
</dbReference>
<dbReference type="InterPro" id="IPR032675">
    <property type="entry name" value="LRR_dom_sf"/>
</dbReference>
<dbReference type="GO" id="GO:0043531">
    <property type="term" value="F:ADP binding"/>
    <property type="evidence" value="ECO:0007669"/>
    <property type="project" value="InterPro"/>
</dbReference>
<feature type="domain" description="Disease resistance R13L4/SHOC-2-like LRR" evidence="10">
    <location>
        <begin position="453"/>
        <end position="778"/>
    </location>
</feature>
<dbReference type="GO" id="GO:0002758">
    <property type="term" value="P:innate immune response-activating signaling pathway"/>
    <property type="evidence" value="ECO:0007669"/>
    <property type="project" value="UniProtKB-ARBA"/>
</dbReference>
<dbReference type="InterPro" id="IPR058922">
    <property type="entry name" value="WHD_DRP"/>
</dbReference>
<comment type="similarity">
    <text evidence="1">Belongs to the disease resistance NB-LRR family.</text>
</comment>
<proteinExistence type="inferred from homology"/>
<dbReference type="Proteomes" id="UP001054889">
    <property type="component" value="Unassembled WGS sequence"/>
</dbReference>
<dbReference type="InterPro" id="IPR002182">
    <property type="entry name" value="NB-ARC"/>
</dbReference>
<reference evidence="11" key="1">
    <citation type="journal article" date="2018" name="DNA Res.">
        <title>Multiple hybrid de novo genome assembly of finger millet, an orphan allotetraploid crop.</title>
        <authorList>
            <person name="Hatakeyama M."/>
            <person name="Aluri S."/>
            <person name="Balachadran M.T."/>
            <person name="Sivarajan S.R."/>
            <person name="Patrignani A."/>
            <person name="Gruter S."/>
            <person name="Poveda L."/>
            <person name="Shimizu-Inatsugi R."/>
            <person name="Baeten J."/>
            <person name="Francoijs K.J."/>
            <person name="Nataraja K.N."/>
            <person name="Reddy Y.A.N."/>
            <person name="Phadnis S."/>
            <person name="Ravikumar R.L."/>
            <person name="Schlapbach R."/>
            <person name="Sreeman S.M."/>
            <person name="Shimizu K.K."/>
        </authorList>
    </citation>
    <scope>NUCLEOTIDE SEQUENCE</scope>
</reference>
<dbReference type="SUPFAM" id="SSF52058">
    <property type="entry name" value="L domain-like"/>
    <property type="match status" value="1"/>
</dbReference>
<dbReference type="EMBL" id="BQKI01000088">
    <property type="protein sequence ID" value="GJN35590.1"/>
    <property type="molecule type" value="Genomic_DNA"/>
</dbReference>
<sequence length="806" mass="90793">MEAAVVSASCGVMASLLGKLADLLTDKYKLIKEAKGQIMFLKAELETMYVFLQKMSDTEEPDVQAKCWANDVRELSYDIEDSINEFMLRLECESSSKPQGFRGFINRSITLLTTMNIRHGIAKELEGFKSRVMEVSERHKRYKIDDTTVSMANNTSIDRRLLALYAESSGLVGIDGPREQLIQLMDEQGMPANQLKVLSIVGFGGLGKTTLANDIYHKLEGQFQCRALVSMSQKPNMRKILKSMLLQAGFVVPEHTDVEIWDELELIAALQKFLFEKSLLANQPKNLKEQWEYVRNTLGSNFEVNPSLEGMREILNLSYINLPRYLKTCMLYLGIYPEDYTINTNDLARQWVAEGFIPKSHGTDPEVVAKSYFNELINRSMIQPVNNADYNGEVLLCRVHDIMLDLILQKSREENFITVVYRSEDMTGQNKKIRRLAVHLLDGPTDEDTTVESVQLRYLKIIANSHRVVLPSKIGSLQQLETFQLETNRSSSSSELSFCQLPADIVHVSRLLHLIAPKWIGLPDGIGKLKSLRTLRNFELGMSSRDSIKGLRELTNLTDLKIRCNFVSNSSSTPSDEVVEAGREVLQACLEKMCNLKYLHIDCDCAEMDVSISVPASSCQLQRFRAPGFLRVPKWIGQLHNLYDLKLIVKEVLEDDIEILAQLPSLTFLVLIFKGAPEHKIVIRESGFFVLKHLKIVCNKISVLTFEAGAMTKLEWLKLCFNAHGWDRHGAAPAGMEHLSGLKVIFVDIGGRHAKESNIRAARSALRNAIDMHPGRPAAKIKCHDDETFGFDEVDEEGAVRSGGGT</sequence>
<evidence type="ECO:0000259" key="9">
    <source>
        <dbReference type="Pfam" id="PF23559"/>
    </source>
</evidence>
<protein>
    <submittedName>
        <fullName evidence="11">Uncharacterized protein</fullName>
    </submittedName>
</protein>
<keyword evidence="5" id="KW-0611">Plant defense</keyword>
<dbReference type="FunFam" id="1.10.10.10:FF:000322">
    <property type="entry name" value="Probable disease resistance protein At1g63360"/>
    <property type="match status" value="1"/>
</dbReference>
<dbReference type="Gene3D" id="3.40.50.300">
    <property type="entry name" value="P-loop containing nucleotide triphosphate hydrolases"/>
    <property type="match status" value="1"/>
</dbReference>
<evidence type="ECO:0000256" key="1">
    <source>
        <dbReference type="ARBA" id="ARBA00008894"/>
    </source>
</evidence>
<dbReference type="InterPro" id="IPR041118">
    <property type="entry name" value="Rx_N"/>
</dbReference>
<evidence type="ECO:0000259" key="10">
    <source>
        <dbReference type="Pfam" id="PF23598"/>
    </source>
</evidence>
<keyword evidence="6" id="KW-0175">Coiled coil</keyword>
<feature type="domain" description="Disease resistance protein winged helix" evidence="9">
    <location>
        <begin position="335"/>
        <end position="407"/>
    </location>
</feature>
<dbReference type="GO" id="GO:0042742">
    <property type="term" value="P:defense response to bacterium"/>
    <property type="evidence" value="ECO:0007669"/>
    <property type="project" value="UniProtKB-ARBA"/>
</dbReference>
<dbReference type="InterPro" id="IPR038005">
    <property type="entry name" value="RX-like_CC"/>
</dbReference>
<evidence type="ECO:0000259" key="8">
    <source>
        <dbReference type="Pfam" id="PF18052"/>
    </source>
</evidence>
<feature type="domain" description="Disease resistance N-terminal" evidence="8">
    <location>
        <begin position="12"/>
        <end position="97"/>
    </location>
</feature>
<gene>
    <name evidence="11" type="primary">gb24382</name>
    <name evidence="11" type="ORF">PR202_gb24382</name>
</gene>
<keyword evidence="4" id="KW-0547">Nucleotide-binding</keyword>
<feature type="domain" description="NB-ARC" evidence="7">
    <location>
        <begin position="191"/>
        <end position="278"/>
    </location>
</feature>
<dbReference type="Pfam" id="PF18052">
    <property type="entry name" value="Rx_N"/>
    <property type="match status" value="1"/>
</dbReference>
<dbReference type="Gene3D" id="3.80.10.10">
    <property type="entry name" value="Ribonuclease Inhibitor"/>
    <property type="match status" value="1"/>
</dbReference>
<dbReference type="Gene3D" id="1.20.5.4130">
    <property type="match status" value="1"/>
</dbReference>
<keyword evidence="3" id="KW-0677">Repeat</keyword>
<dbReference type="SUPFAM" id="SSF52540">
    <property type="entry name" value="P-loop containing nucleoside triphosphate hydrolases"/>
    <property type="match status" value="1"/>
</dbReference>
<dbReference type="PANTHER" id="PTHR19338:SF52">
    <property type="entry name" value="RX N-TERMINAL DOMAIN-CONTAINING PROTEIN"/>
    <property type="match status" value="1"/>
</dbReference>
<dbReference type="Pfam" id="PF23598">
    <property type="entry name" value="LRR_14"/>
    <property type="match status" value="1"/>
</dbReference>
<keyword evidence="2" id="KW-0433">Leucine-rich repeat</keyword>
<dbReference type="InterPro" id="IPR055414">
    <property type="entry name" value="LRR_R13L4/SHOC2-like"/>
</dbReference>
<reference evidence="11" key="2">
    <citation type="submission" date="2021-12" db="EMBL/GenBank/DDBJ databases">
        <title>Resequencing data analysis of finger millet.</title>
        <authorList>
            <person name="Hatakeyama M."/>
            <person name="Aluri S."/>
            <person name="Balachadran M.T."/>
            <person name="Sivarajan S.R."/>
            <person name="Poveda L."/>
            <person name="Shimizu-Inatsugi R."/>
            <person name="Schlapbach R."/>
            <person name="Sreeman S.M."/>
            <person name="Shimizu K.K."/>
        </authorList>
    </citation>
    <scope>NUCLEOTIDE SEQUENCE</scope>
</reference>
<organism evidence="11 12">
    <name type="scientific">Eleusine coracana subsp. coracana</name>
    <dbReference type="NCBI Taxonomy" id="191504"/>
    <lineage>
        <taxon>Eukaryota</taxon>
        <taxon>Viridiplantae</taxon>
        <taxon>Streptophyta</taxon>
        <taxon>Embryophyta</taxon>
        <taxon>Tracheophyta</taxon>
        <taxon>Spermatophyta</taxon>
        <taxon>Magnoliopsida</taxon>
        <taxon>Liliopsida</taxon>
        <taxon>Poales</taxon>
        <taxon>Poaceae</taxon>
        <taxon>PACMAD clade</taxon>
        <taxon>Chloridoideae</taxon>
        <taxon>Cynodonteae</taxon>
        <taxon>Eleusininae</taxon>
        <taxon>Eleusine</taxon>
    </lineage>
</organism>
<evidence type="ECO:0000313" key="11">
    <source>
        <dbReference type="EMBL" id="GJN35590.1"/>
    </source>
</evidence>
<evidence type="ECO:0000256" key="4">
    <source>
        <dbReference type="ARBA" id="ARBA00022741"/>
    </source>
</evidence>
<comment type="caution">
    <text evidence="11">The sequence shown here is derived from an EMBL/GenBank/DDBJ whole genome shotgun (WGS) entry which is preliminary data.</text>
</comment>
<evidence type="ECO:0000313" key="12">
    <source>
        <dbReference type="Proteomes" id="UP001054889"/>
    </source>
</evidence>
<dbReference type="InterPro" id="IPR027417">
    <property type="entry name" value="P-loop_NTPase"/>
</dbReference>
<dbReference type="GO" id="GO:0009626">
    <property type="term" value="P:plant-type hypersensitive response"/>
    <property type="evidence" value="ECO:0007669"/>
    <property type="project" value="UniProtKB-ARBA"/>
</dbReference>
<evidence type="ECO:0000256" key="6">
    <source>
        <dbReference type="ARBA" id="ARBA00023054"/>
    </source>
</evidence>
<evidence type="ECO:0000256" key="3">
    <source>
        <dbReference type="ARBA" id="ARBA00022737"/>
    </source>
</evidence>
<dbReference type="AlphaFoldDB" id="A0AAV5FMA4"/>
<dbReference type="Pfam" id="PF00931">
    <property type="entry name" value="NB-ARC"/>
    <property type="match status" value="1"/>
</dbReference>
<accession>A0AAV5FMA4</accession>
<evidence type="ECO:0000256" key="2">
    <source>
        <dbReference type="ARBA" id="ARBA00022614"/>
    </source>
</evidence>
<evidence type="ECO:0000259" key="7">
    <source>
        <dbReference type="Pfam" id="PF00931"/>
    </source>
</evidence>
<name>A0AAV5FMA4_ELECO</name>